<comment type="caution">
    <text evidence="2">The sequence shown here is derived from an EMBL/GenBank/DDBJ whole genome shotgun (WGS) entry which is preliminary data.</text>
</comment>
<evidence type="ECO:0000313" key="2">
    <source>
        <dbReference type="EMBL" id="MPC38554.1"/>
    </source>
</evidence>
<sequence>MEVRRLMVRVFTILIPTQVSEAIQNHQIVARVNMETRHGTEWLTREGVEL</sequence>
<accession>A0A5B7F1T3</accession>
<protein>
    <submittedName>
        <fullName evidence="2">Uncharacterized protein</fullName>
    </submittedName>
</protein>
<feature type="signal peptide" evidence="1">
    <location>
        <begin position="1"/>
        <end position="22"/>
    </location>
</feature>
<gene>
    <name evidence="2" type="ORF">E2C01_032063</name>
</gene>
<dbReference type="Proteomes" id="UP000324222">
    <property type="component" value="Unassembled WGS sequence"/>
</dbReference>
<keyword evidence="3" id="KW-1185">Reference proteome</keyword>
<feature type="chain" id="PRO_5022954970" evidence="1">
    <location>
        <begin position="23"/>
        <end position="50"/>
    </location>
</feature>
<reference evidence="2 3" key="1">
    <citation type="submission" date="2019-05" db="EMBL/GenBank/DDBJ databases">
        <title>Another draft genome of Portunus trituberculatus and its Hox gene families provides insights of decapod evolution.</title>
        <authorList>
            <person name="Jeong J.-H."/>
            <person name="Song I."/>
            <person name="Kim S."/>
            <person name="Choi T."/>
            <person name="Kim D."/>
            <person name="Ryu S."/>
            <person name="Kim W."/>
        </authorList>
    </citation>
    <scope>NUCLEOTIDE SEQUENCE [LARGE SCALE GENOMIC DNA]</scope>
    <source>
        <tissue evidence="2">Muscle</tissue>
    </source>
</reference>
<evidence type="ECO:0000256" key="1">
    <source>
        <dbReference type="SAM" id="SignalP"/>
    </source>
</evidence>
<dbReference type="EMBL" id="VSRR010004100">
    <property type="protein sequence ID" value="MPC38554.1"/>
    <property type="molecule type" value="Genomic_DNA"/>
</dbReference>
<evidence type="ECO:0000313" key="3">
    <source>
        <dbReference type="Proteomes" id="UP000324222"/>
    </source>
</evidence>
<name>A0A5B7F1T3_PORTR</name>
<organism evidence="2 3">
    <name type="scientific">Portunus trituberculatus</name>
    <name type="common">Swimming crab</name>
    <name type="synonym">Neptunus trituberculatus</name>
    <dbReference type="NCBI Taxonomy" id="210409"/>
    <lineage>
        <taxon>Eukaryota</taxon>
        <taxon>Metazoa</taxon>
        <taxon>Ecdysozoa</taxon>
        <taxon>Arthropoda</taxon>
        <taxon>Crustacea</taxon>
        <taxon>Multicrustacea</taxon>
        <taxon>Malacostraca</taxon>
        <taxon>Eumalacostraca</taxon>
        <taxon>Eucarida</taxon>
        <taxon>Decapoda</taxon>
        <taxon>Pleocyemata</taxon>
        <taxon>Brachyura</taxon>
        <taxon>Eubrachyura</taxon>
        <taxon>Portunoidea</taxon>
        <taxon>Portunidae</taxon>
        <taxon>Portuninae</taxon>
        <taxon>Portunus</taxon>
    </lineage>
</organism>
<keyword evidence="1" id="KW-0732">Signal</keyword>
<proteinExistence type="predicted"/>
<dbReference type="AlphaFoldDB" id="A0A5B7F1T3"/>